<reference evidence="1" key="1">
    <citation type="submission" date="2019-08" db="EMBL/GenBank/DDBJ databases">
        <authorList>
            <person name="Kucharzyk K."/>
            <person name="Murdoch R.W."/>
            <person name="Higgins S."/>
            <person name="Loffler F."/>
        </authorList>
    </citation>
    <scope>NUCLEOTIDE SEQUENCE</scope>
</reference>
<evidence type="ECO:0000313" key="1">
    <source>
        <dbReference type="EMBL" id="MPN43556.1"/>
    </source>
</evidence>
<sequence>MQRDGGAVVLQFTHNVERFIQCSLHPVIKIGHLPFGVSILQGEHRIAVFHLGEVLVDVTSYTHGGRVGIVPFGMLCLKLCQLLHQHIILPV</sequence>
<accession>A0A645HY82</accession>
<dbReference type="AlphaFoldDB" id="A0A645HY82"/>
<dbReference type="EMBL" id="VSSQ01102021">
    <property type="protein sequence ID" value="MPN43556.1"/>
    <property type="molecule type" value="Genomic_DNA"/>
</dbReference>
<proteinExistence type="predicted"/>
<name>A0A645HY82_9ZZZZ</name>
<gene>
    <name evidence="1" type="ORF">SDC9_191116</name>
</gene>
<protein>
    <submittedName>
        <fullName evidence="1">Uncharacterized protein</fullName>
    </submittedName>
</protein>
<comment type="caution">
    <text evidence="1">The sequence shown here is derived from an EMBL/GenBank/DDBJ whole genome shotgun (WGS) entry which is preliminary data.</text>
</comment>
<organism evidence="1">
    <name type="scientific">bioreactor metagenome</name>
    <dbReference type="NCBI Taxonomy" id="1076179"/>
    <lineage>
        <taxon>unclassified sequences</taxon>
        <taxon>metagenomes</taxon>
        <taxon>ecological metagenomes</taxon>
    </lineage>
</organism>